<evidence type="ECO:0000256" key="4">
    <source>
        <dbReference type="ARBA" id="ARBA00022692"/>
    </source>
</evidence>
<dbReference type="GO" id="GO:0005524">
    <property type="term" value="F:ATP binding"/>
    <property type="evidence" value="ECO:0007669"/>
    <property type="project" value="UniProtKB-KW"/>
</dbReference>
<evidence type="ECO:0000256" key="5">
    <source>
        <dbReference type="ARBA" id="ARBA00022741"/>
    </source>
</evidence>
<keyword evidence="4 10" id="KW-0812">Transmembrane</keyword>
<evidence type="ECO:0000256" key="3">
    <source>
        <dbReference type="ARBA" id="ARBA00022475"/>
    </source>
</evidence>
<dbReference type="SUPFAM" id="SSF90123">
    <property type="entry name" value="ABC transporter transmembrane region"/>
    <property type="match status" value="1"/>
</dbReference>
<dbReference type="PROSITE" id="PS00211">
    <property type="entry name" value="ABC_TRANSPORTER_1"/>
    <property type="match status" value="1"/>
</dbReference>
<dbReference type="PROSITE" id="PS50990">
    <property type="entry name" value="PEPTIDASE_C39"/>
    <property type="match status" value="1"/>
</dbReference>
<keyword evidence="5" id="KW-0547">Nucleotide-binding</keyword>
<evidence type="ECO:0000256" key="8">
    <source>
        <dbReference type="ARBA" id="ARBA00022989"/>
    </source>
</evidence>
<dbReference type="CDD" id="cd18571">
    <property type="entry name" value="ABC_6TM_peptidase_like"/>
    <property type="match status" value="1"/>
</dbReference>
<dbReference type="GO" id="GO:0005886">
    <property type="term" value="C:plasma membrane"/>
    <property type="evidence" value="ECO:0007669"/>
    <property type="project" value="UniProtKB-SubCell"/>
</dbReference>
<evidence type="ECO:0000256" key="10">
    <source>
        <dbReference type="SAM" id="Phobius"/>
    </source>
</evidence>
<evidence type="ECO:0000259" key="13">
    <source>
        <dbReference type="PROSITE" id="PS50990"/>
    </source>
</evidence>
<feature type="transmembrane region" description="Helical" evidence="10">
    <location>
        <begin position="311"/>
        <end position="329"/>
    </location>
</feature>
<evidence type="ECO:0000259" key="11">
    <source>
        <dbReference type="PROSITE" id="PS50893"/>
    </source>
</evidence>
<dbReference type="FunFam" id="3.40.50.300:FF:000221">
    <property type="entry name" value="Multidrug ABC transporter ATP-binding protein"/>
    <property type="match status" value="1"/>
</dbReference>
<reference evidence="14 15" key="1">
    <citation type="submission" date="2018-04" db="EMBL/GenBank/DDBJ databases">
        <title>Genomic Encyclopedia of Archaeal and Bacterial Type Strains, Phase II (KMG-II): from individual species to whole genera.</title>
        <authorList>
            <person name="Goeker M."/>
        </authorList>
    </citation>
    <scope>NUCLEOTIDE SEQUENCE [LARGE SCALE GENOMIC DNA]</scope>
    <source>
        <strain evidence="14 15">DSM 23082</strain>
    </source>
</reference>
<dbReference type="InterPro" id="IPR003593">
    <property type="entry name" value="AAA+_ATPase"/>
</dbReference>
<dbReference type="CDD" id="cd02418">
    <property type="entry name" value="Peptidase_C39B"/>
    <property type="match status" value="1"/>
</dbReference>
<dbReference type="PROSITE" id="PS50929">
    <property type="entry name" value="ABC_TM1F"/>
    <property type="match status" value="1"/>
</dbReference>
<organism evidence="14 15">
    <name type="scientific">Christiangramia gaetbulicola</name>
    <dbReference type="NCBI Taxonomy" id="703340"/>
    <lineage>
        <taxon>Bacteria</taxon>
        <taxon>Pseudomonadati</taxon>
        <taxon>Bacteroidota</taxon>
        <taxon>Flavobacteriia</taxon>
        <taxon>Flavobacteriales</taxon>
        <taxon>Flavobacteriaceae</taxon>
        <taxon>Christiangramia</taxon>
    </lineage>
</organism>
<feature type="domain" description="ABC transmembrane type-1" evidence="12">
    <location>
        <begin position="174"/>
        <end position="453"/>
    </location>
</feature>
<feature type="transmembrane region" description="Helical" evidence="10">
    <location>
        <begin position="174"/>
        <end position="195"/>
    </location>
</feature>
<dbReference type="GO" id="GO:0016887">
    <property type="term" value="F:ATP hydrolysis activity"/>
    <property type="evidence" value="ECO:0007669"/>
    <property type="project" value="InterPro"/>
</dbReference>
<dbReference type="Pfam" id="PF00005">
    <property type="entry name" value="ABC_tran"/>
    <property type="match status" value="1"/>
</dbReference>
<comment type="subcellular location">
    <subcellularLocation>
        <location evidence="1">Cell membrane</location>
        <topology evidence="1">Multi-pass membrane protein</topology>
    </subcellularLocation>
</comment>
<gene>
    <name evidence="14" type="ORF">C8P64_2105</name>
</gene>
<dbReference type="AlphaFoldDB" id="A0A2T6AIE4"/>
<accession>A0A2T6AIE4</accession>
<dbReference type="RefSeq" id="WP_108171992.1">
    <property type="nucleotide sequence ID" value="NZ_QBKQ01000002.1"/>
</dbReference>
<dbReference type="SUPFAM" id="SSF52540">
    <property type="entry name" value="P-loop containing nucleoside triphosphate hydrolases"/>
    <property type="match status" value="1"/>
</dbReference>
<dbReference type="Proteomes" id="UP000244174">
    <property type="component" value="Unassembled WGS sequence"/>
</dbReference>
<dbReference type="InterPro" id="IPR003439">
    <property type="entry name" value="ABC_transporter-like_ATP-bd"/>
</dbReference>
<evidence type="ECO:0000259" key="12">
    <source>
        <dbReference type="PROSITE" id="PS50929"/>
    </source>
</evidence>
<dbReference type="Gene3D" id="3.40.50.300">
    <property type="entry name" value="P-loop containing nucleotide triphosphate hydrolases"/>
    <property type="match status" value="1"/>
</dbReference>
<dbReference type="InterPro" id="IPR036640">
    <property type="entry name" value="ABC1_TM_sf"/>
</dbReference>
<feature type="transmembrane region" description="Helical" evidence="10">
    <location>
        <begin position="207"/>
        <end position="225"/>
    </location>
</feature>
<dbReference type="PANTHER" id="PTHR43394:SF1">
    <property type="entry name" value="ATP-BINDING CASSETTE SUB-FAMILY B MEMBER 10, MITOCHONDRIAL"/>
    <property type="match status" value="1"/>
</dbReference>
<protein>
    <submittedName>
        <fullName evidence="14">ATP-binding cassette subfamily B protein</fullName>
    </submittedName>
</protein>
<dbReference type="Pfam" id="PF03412">
    <property type="entry name" value="Peptidase_C39"/>
    <property type="match status" value="1"/>
</dbReference>
<name>A0A2T6AIE4_9FLAO</name>
<comment type="caution">
    <text evidence="14">The sequence shown here is derived from an EMBL/GenBank/DDBJ whole genome shotgun (WGS) entry which is preliminary data.</text>
</comment>
<feature type="transmembrane region" description="Helical" evidence="10">
    <location>
        <begin position="287"/>
        <end position="305"/>
    </location>
</feature>
<dbReference type="GO" id="GO:0008233">
    <property type="term" value="F:peptidase activity"/>
    <property type="evidence" value="ECO:0007669"/>
    <property type="project" value="InterPro"/>
</dbReference>
<evidence type="ECO:0000256" key="6">
    <source>
        <dbReference type="ARBA" id="ARBA00022801"/>
    </source>
</evidence>
<dbReference type="GO" id="GO:0006508">
    <property type="term" value="P:proteolysis"/>
    <property type="evidence" value="ECO:0007669"/>
    <property type="project" value="InterPro"/>
</dbReference>
<dbReference type="InterPro" id="IPR027417">
    <property type="entry name" value="P-loop_NTPase"/>
</dbReference>
<feature type="domain" description="ABC transporter" evidence="11">
    <location>
        <begin position="485"/>
        <end position="723"/>
    </location>
</feature>
<dbReference type="Gene3D" id="1.20.1560.10">
    <property type="entry name" value="ABC transporter type 1, transmembrane domain"/>
    <property type="match status" value="1"/>
</dbReference>
<dbReference type="SMART" id="SM00382">
    <property type="entry name" value="AAA"/>
    <property type="match status" value="1"/>
</dbReference>
<keyword evidence="2" id="KW-0813">Transport</keyword>
<dbReference type="OrthoDB" id="9760358at2"/>
<dbReference type="InterPro" id="IPR039421">
    <property type="entry name" value="Type_1_exporter"/>
</dbReference>
<evidence type="ECO:0000256" key="9">
    <source>
        <dbReference type="ARBA" id="ARBA00023136"/>
    </source>
</evidence>
<proteinExistence type="predicted"/>
<keyword evidence="9 10" id="KW-0472">Membrane</keyword>
<evidence type="ECO:0000313" key="15">
    <source>
        <dbReference type="Proteomes" id="UP000244174"/>
    </source>
</evidence>
<dbReference type="InterPro" id="IPR017871">
    <property type="entry name" value="ABC_transporter-like_CS"/>
</dbReference>
<feature type="domain" description="Peptidase C39" evidence="13">
    <location>
        <begin position="12"/>
        <end position="132"/>
    </location>
</feature>
<evidence type="ECO:0000256" key="2">
    <source>
        <dbReference type="ARBA" id="ARBA00022448"/>
    </source>
</evidence>
<keyword evidence="3" id="KW-1003">Cell membrane</keyword>
<dbReference type="InterPro" id="IPR011527">
    <property type="entry name" value="ABC1_TM_dom"/>
</dbReference>
<dbReference type="GO" id="GO:0015421">
    <property type="term" value="F:ABC-type oligopeptide transporter activity"/>
    <property type="evidence" value="ECO:0007669"/>
    <property type="project" value="TreeGrafter"/>
</dbReference>
<evidence type="ECO:0000313" key="14">
    <source>
        <dbReference type="EMBL" id="PTX43576.1"/>
    </source>
</evidence>
<dbReference type="PANTHER" id="PTHR43394">
    <property type="entry name" value="ATP-DEPENDENT PERMEASE MDL1, MITOCHONDRIAL"/>
    <property type="match status" value="1"/>
</dbReference>
<keyword evidence="8 10" id="KW-1133">Transmembrane helix</keyword>
<dbReference type="PROSITE" id="PS50893">
    <property type="entry name" value="ABC_TRANSPORTER_2"/>
    <property type="match status" value="1"/>
</dbReference>
<sequence>MFGTVNFPAYRQLDQMDCGPTCLKIITEYYGRHFNLDFLREISSQQKGGVSFHGLSQAFERIGLDSVGIKASLKELIEDIPLPVIAHWEHNHFLVVYKTDKRNVFVSDPAIGKIKYTHNEFLNRWSGANEDEGFLLLVEPGESFINTQNEEVPREGMGFLLDYLSPYKKYLSQIALGLFTAMLIQLSLPFLTQSIVDYGINYENLDFIYLIVIAQLFLFLTRSITEVIRDWLLLHISENVTIAMVSDFLDKILKLPISFFDSKTTGDFMQRIYDHQRVEEFLSEQSLSIFFDLLTMIVFAFVLGIYDRTIFLIFLIGTILFLGWSLLFMQKKEVLDHQQFDLNRREQSYFLQMLLAVLEIKLNNSEERRKAEWRKNRARLFDLQSTILKVDHIQIKGGKFINEVTAILIIFWSAKAVISGEITLGGMLATQFIVGSLYIPISNTMNFIVGYQKAKLSLQRLAEIHDQKSEVYPDKNIRAGLLGDIILDNIVFNYGEPGSNSVLKSVSATLPHGKITAIVGASGSGKTSLLKLLLKLYHPNSGSIKIGNQNFEHLKADYWRKLCGVVLQEGKLFNDTIERNITESKSDEPVNEKRLKEAVEMSNLTHLINSLPLGYQTRIGEQGQLLSGGEKQRLLIARAIYKNPKYLFFDEATSSLDAANEKVITENLKSFYRNKTVIIVAHRLSTVKNADQILVMENGNVVERGNHEELISQKGVYHKLIRNQL</sequence>
<dbReference type="Pfam" id="PF00664">
    <property type="entry name" value="ABC_membrane"/>
    <property type="match status" value="1"/>
</dbReference>
<dbReference type="InterPro" id="IPR005074">
    <property type="entry name" value="Peptidase_C39"/>
</dbReference>
<keyword evidence="6" id="KW-0378">Hydrolase</keyword>
<evidence type="ECO:0000256" key="1">
    <source>
        <dbReference type="ARBA" id="ARBA00004651"/>
    </source>
</evidence>
<keyword evidence="15" id="KW-1185">Reference proteome</keyword>
<keyword evidence="7 14" id="KW-0067">ATP-binding</keyword>
<dbReference type="Gene3D" id="3.90.70.10">
    <property type="entry name" value="Cysteine proteinases"/>
    <property type="match status" value="1"/>
</dbReference>
<evidence type="ECO:0000256" key="7">
    <source>
        <dbReference type="ARBA" id="ARBA00022840"/>
    </source>
</evidence>
<dbReference type="EMBL" id="QBKQ01000002">
    <property type="protein sequence ID" value="PTX43576.1"/>
    <property type="molecule type" value="Genomic_DNA"/>
</dbReference>